<accession>A0AAN7ASY9</accession>
<organism evidence="2 3">
    <name type="scientific">Triangularia verruculosa</name>
    <dbReference type="NCBI Taxonomy" id="2587418"/>
    <lineage>
        <taxon>Eukaryota</taxon>
        <taxon>Fungi</taxon>
        <taxon>Dikarya</taxon>
        <taxon>Ascomycota</taxon>
        <taxon>Pezizomycotina</taxon>
        <taxon>Sordariomycetes</taxon>
        <taxon>Sordariomycetidae</taxon>
        <taxon>Sordariales</taxon>
        <taxon>Podosporaceae</taxon>
        <taxon>Triangularia</taxon>
    </lineage>
</organism>
<proteinExistence type="predicted"/>
<dbReference type="EMBL" id="MU863953">
    <property type="protein sequence ID" value="KAK4197964.1"/>
    <property type="molecule type" value="Genomic_DNA"/>
</dbReference>
<comment type="caution">
    <text evidence="2">The sequence shown here is derived from an EMBL/GenBank/DDBJ whole genome shotgun (WGS) entry which is preliminary data.</text>
</comment>
<feature type="transmembrane region" description="Helical" evidence="1">
    <location>
        <begin position="6"/>
        <end position="27"/>
    </location>
</feature>
<name>A0AAN7ASY9_9PEZI</name>
<protein>
    <submittedName>
        <fullName evidence="2">Uncharacterized protein</fullName>
    </submittedName>
</protein>
<keyword evidence="1" id="KW-0472">Membrane</keyword>
<evidence type="ECO:0000256" key="1">
    <source>
        <dbReference type="SAM" id="Phobius"/>
    </source>
</evidence>
<dbReference type="PANTHER" id="PTHR35043:SF7">
    <property type="entry name" value="TRANSCRIPTION FACTOR DOMAIN-CONTAINING PROTEIN"/>
    <property type="match status" value="1"/>
</dbReference>
<dbReference type="PANTHER" id="PTHR35043">
    <property type="entry name" value="TRANSCRIPTION FACTOR DOMAIN-CONTAINING PROTEIN"/>
    <property type="match status" value="1"/>
</dbReference>
<dbReference type="Proteomes" id="UP001303160">
    <property type="component" value="Unassembled WGS sequence"/>
</dbReference>
<sequence>LEPDGRGTFGILRSCVITLALCVYTAIHLNIPAAQDTAMTIWLRKAKWVTIAMFAPELVVYVAWCQRRDALELHDYVRSNLDGDVKEEIKRERKHAWTMRHSWYAKMGGFAIDTANDTNCEPYIFASPRVTVGGSLLNTLALKGWLPDLPKDYIDDKSKADGVAKALVIIQSSWMILQCIMRWTSGLTVTSLELNTLAHAVCALLIYTLWWQKPLDIAHPTILTGEWTATLASFLWMRRPSAYKRPSSVTPWRYFRSCPEIMRLAEV</sequence>
<feature type="transmembrane region" description="Helical" evidence="1">
    <location>
        <begin position="192"/>
        <end position="211"/>
    </location>
</feature>
<reference evidence="2" key="2">
    <citation type="submission" date="2023-05" db="EMBL/GenBank/DDBJ databases">
        <authorList>
            <consortium name="Lawrence Berkeley National Laboratory"/>
            <person name="Steindorff A."/>
            <person name="Hensen N."/>
            <person name="Bonometti L."/>
            <person name="Westerberg I."/>
            <person name="Brannstrom I.O."/>
            <person name="Guillou S."/>
            <person name="Cros-Aarteil S."/>
            <person name="Calhoun S."/>
            <person name="Haridas S."/>
            <person name="Kuo A."/>
            <person name="Mondo S."/>
            <person name="Pangilinan J."/>
            <person name="Riley R."/>
            <person name="Labutti K."/>
            <person name="Andreopoulos B."/>
            <person name="Lipzen A."/>
            <person name="Chen C."/>
            <person name="Yanf M."/>
            <person name="Daum C."/>
            <person name="Ng V."/>
            <person name="Clum A."/>
            <person name="Ohm R."/>
            <person name="Martin F."/>
            <person name="Silar P."/>
            <person name="Natvig D."/>
            <person name="Lalanne C."/>
            <person name="Gautier V."/>
            <person name="Ament-Velasquez S.L."/>
            <person name="Kruys A."/>
            <person name="Hutchinson M.I."/>
            <person name="Powell A.J."/>
            <person name="Barry K."/>
            <person name="Miller A.N."/>
            <person name="Grigoriev I.V."/>
            <person name="Debuchy R."/>
            <person name="Gladieux P."/>
            <person name="Thoren M.H."/>
            <person name="Johannesson H."/>
        </authorList>
    </citation>
    <scope>NUCLEOTIDE SEQUENCE</scope>
    <source>
        <strain evidence="2">CBS 315.58</strain>
    </source>
</reference>
<gene>
    <name evidence="2" type="ORF">QBC40DRAFT_97140</name>
</gene>
<evidence type="ECO:0000313" key="3">
    <source>
        <dbReference type="Proteomes" id="UP001303160"/>
    </source>
</evidence>
<feature type="non-terminal residue" evidence="2">
    <location>
        <position position="1"/>
    </location>
</feature>
<keyword evidence="3" id="KW-1185">Reference proteome</keyword>
<dbReference type="AlphaFoldDB" id="A0AAN7ASY9"/>
<reference evidence="2" key="1">
    <citation type="journal article" date="2023" name="Mol. Phylogenet. Evol.">
        <title>Genome-scale phylogeny and comparative genomics of the fungal order Sordariales.</title>
        <authorList>
            <person name="Hensen N."/>
            <person name="Bonometti L."/>
            <person name="Westerberg I."/>
            <person name="Brannstrom I.O."/>
            <person name="Guillou S."/>
            <person name="Cros-Aarteil S."/>
            <person name="Calhoun S."/>
            <person name="Haridas S."/>
            <person name="Kuo A."/>
            <person name="Mondo S."/>
            <person name="Pangilinan J."/>
            <person name="Riley R."/>
            <person name="LaButti K."/>
            <person name="Andreopoulos B."/>
            <person name="Lipzen A."/>
            <person name="Chen C."/>
            <person name="Yan M."/>
            <person name="Daum C."/>
            <person name="Ng V."/>
            <person name="Clum A."/>
            <person name="Steindorff A."/>
            <person name="Ohm R.A."/>
            <person name="Martin F."/>
            <person name="Silar P."/>
            <person name="Natvig D.O."/>
            <person name="Lalanne C."/>
            <person name="Gautier V."/>
            <person name="Ament-Velasquez S.L."/>
            <person name="Kruys A."/>
            <person name="Hutchinson M.I."/>
            <person name="Powell A.J."/>
            <person name="Barry K."/>
            <person name="Miller A.N."/>
            <person name="Grigoriev I.V."/>
            <person name="Debuchy R."/>
            <person name="Gladieux P."/>
            <person name="Hiltunen Thoren M."/>
            <person name="Johannesson H."/>
        </authorList>
    </citation>
    <scope>NUCLEOTIDE SEQUENCE</scope>
    <source>
        <strain evidence="2">CBS 315.58</strain>
    </source>
</reference>
<keyword evidence="1" id="KW-0812">Transmembrane</keyword>
<feature type="transmembrane region" description="Helical" evidence="1">
    <location>
        <begin position="217"/>
        <end position="237"/>
    </location>
</feature>
<evidence type="ECO:0000313" key="2">
    <source>
        <dbReference type="EMBL" id="KAK4197964.1"/>
    </source>
</evidence>
<keyword evidence="1" id="KW-1133">Transmembrane helix</keyword>
<feature type="non-terminal residue" evidence="2">
    <location>
        <position position="267"/>
    </location>
</feature>